<dbReference type="InterPro" id="IPR025345">
    <property type="entry name" value="DUF4249"/>
</dbReference>
<feature type="signal peptide" evidence="1">
    <location>
        <begin position="1"/>
        <end position="25"/>
    </location>
</feature>
<dbReference type="EMBL" id="FQUC01000001">
    <property type="protein sequence ID" value="SHE33309.1"/>
    <property type="molecule type" value="Genomic_DNA"/>
</dbReference>
<gene>
    <name evidence="2" type="ORF">SAMN05444362_101100</name>
</gene>
<sequence length="269" mass="30397">MKTYIKKYKLLFLFVTLIATLSSCEKEIDVDLNSVPPRMQIEGIVKQGELATVRVSHTIDFNDNSGYPNLEGAIVTISDNAGNSEILKQDETGWYTAEKLIGVEGRTYKMSVVYEGEEYTATSQMPPKVSLDSLYMTKVLVMDYAFPTFRFKDPAGTVNQYYLALLYINGKQHPDVLDLPISAEFMDGSTFDETYQVYSNDSDNDPIKKGDEITIEFRCIDKGVYTFFDTLFRMDNFLTNPVSNISNGALGYFSACTTDRKSIIADWKD</sequence>
<dbReference type="OrthoDB" id="637707at2"/>
<keyword evidence="1" id="KW-0732">Signal</keyword>
<dbReference type="Proteomes" id="UP000184480">
    <property type="component" value="Unassembled WGS sequence"/>
</dbReference>
<name>A0A1M4SMB3_9BACT</name>
<dbReference type="RefSeq" id="WP_062175221.1">
    <property type="nucleotide sequence ID" value="NZ_BBXL01000001.1"/>
</dbReference>
<evidence type="ECO:0000313" key="2">
    <source>
        <dbReference type="EMBL" id="SHE33309.1"/>
    </source>
</evidence>
<evidence type="ECO:0000256" key="1">
    <source>
        <dbReference type="SAM" id="SignalP"/>
    </source>
</evidence>
<accession>A0A1M4SMB3</accession>
<organism evidence="2 3">
    <name type="scientific">Dysgonomonas macrotermitis</name>
    <dbReference type="NCBI Taxonomy" id="1346286"/>
    <lineage>
        <taxon>Bacteria</taxon>
        <taxon>Pseudomonadati</taxon>
        <taxon>Bacteroidota</taxon>
        <taxon>Bacteroidia</taxon>
        <taxon>Bacteroidales</taxon>
        <taxon>Dysgonomonadaceae</taxon>
        <taxon>Dysgonomonas</taxon>
    </lineage>
</organism>
<evidence type="ECO:0000313" key="3">
    <source>
        <dbReference type="Proteomes" id="UP000184480"/>
    </source>
</evidence>
<proteinExistence type="predicted"/>
<dbReference type="PROSITE" id="PS51257">
    <property type="entry name" value="PROKAR_LIPOPROTEIN"/>
    <property type="match status" value="1"/>
</dbReference>
<evidence type="ECO:0008006" key="4">
    <source>
        <dbReference type="Google" id="ProtNLM"/>
    </source>
</evidence>
<keyword evidence="3" id="KW-1185">Reference proteome</keyword>
<feature type="chain" id="PRO_5009907361" description="DUF4249 domain-containing protein" evidence="1">
    <location>
        <begin position="26"/>
        <end position="269"/>
    </location>
</feature>
<reference evidence="3" key="1">
    <citation type="submission" date="2016-11" db="EMBL/GenBank/DDBJ databases">
        <authorList>
            <person name="Varghese N."/>
            <person name="Submissions S."/>
        </authorList>
    </citation>
    <scope>NUCLEOTIDE SEQUENCE [LARGE SCALE GENOMIC DNA]</scope>
    <source>
        <strain evidence="3">DSM 27370</strain>
    </source>
</reference>
<dbReference type="AlphaFoldDB" id="A0A1M4SMB3"/>
<dbReference type="Pfam" id="PF14054">
    <property type="entry name" value="DUF4249"/>
    <property type="match status" value="1"/>
</dbReference>
<protein>
    <recommendedName>
        <fullName evidence="4">DUF4249 domain-containing protein</fullName>
    </recommendedName>
</protein>
<dbReference type="STRING" id="1346286.SAMN05444362_101100"/>